<keyword evidence="2" id="KW-0680">Restriction system</keyword>
<evidence type="ECO:0000259" key="4">
    <source>
        <dbReference type="Pfam" id="PF01420"/>
    </source>
</evidence>
<dbReference type="InterPro" id="IPR052021">
    <property type="entry name" value="Type-I_RS_S_subunit"/>
</dbReference>
<dbReference type="InterPro" id="IPR044946">
    <property type="entry name" value="Restrct_endonuc_typeI_TRD_sf"/>
</dbReference>
<name>A0ABV5L7J6_9ACTN</name>
<dbReference type="CDD" id="cd17278">
    <property type="entry name" value="RMtype1_S_LdeBORF1052P-TRD2-CR2"/>
    <property type="match status" value="1"/>
</dbReference>
<keyword evidence="5" id="KW-0540">Nuclease</keyword>
<dbReference type="CDD" id="cd17501">
    <property type="entry name" value="RMtype1_S_Vch69ORF1407P_TRD2-CR2_like"/>
    <property type="match status" value="1"/>
</dbReference>
<evidence type="ECO:0000256" key="3">
    <source>
        <dbReference type="ARBA" id="ARBA00023125"/>
    </source>
</evidence>
<evidence type="ECO:0000313" key="5">
    <source>
        <dbReference type="EMBL" id="MFB9346916.1"/>
    </source>
</evidence>
<dbReference type="RefSeq" id="WP_159044795.1">
    <property type="nucleotide sequence ID" value="NZ_JBHMDI010000008.1"/>
</dbReference>
<dbReference type="SUPFAM" id="SSF116734">
    <property type="entry name" value="DNA methylase specificity domain"/>
    <property type="match status" value="2"/>
</dbReference>
<dbReference type="PANTHER" id="PTHR30408:SF13">
    <property type="entry name" value="TYPE I RESTRICTION ENZYME HINDI SPECIFICITY SUBUNIT"/>
    <property type="match status" value="1"/>
</dbReference>
<keyword evidence="5" id="KW-0255">Endonuclease</keyword>
<reference evidence="5 6" key="1">
    <citation type="submission" date="2024-09" db="EMBL/GenBank/DDBJ databases">
        <authorList>
            <person name="Sun Q."/>
            <person name="Mori K."/>
        </authorList>
    </citation>
    <scope>NUCLEOTIDE SEQUENCE [LARGE SCALE GENOMIC DNA]</scope>
    <source>
        <strain evidence="5 6">JCM 9767</strain>
    </source>
</reference>
<dbReference type="GO" id="GO:0016787">
    <property type="term" value="F:hydrolase activity"/>
    <property type="evidence" value="ECO:0007669"/>
    <property type="project" value="UniProtKB-KW"/>
</dbReference>
<evidence type="ECO:0000256" key="2">
    <source>
        <dbReference type="ARBA" id="ARBA00022747"/>
    </source>
</evidence>
<accession>A0ABV5L7J6</accession>
<keyword evidence="3" id="KW-0238">DNA-binding</keyword>
<proteinExistence type="inferred from homology"/>
<dbReference type="EMBL" id="JBHMDI010000008">
    <property type="protein sequence ID" value="MFB9346916.1"/>
    <property type="molecule type" value="Genomic_DNA"/>
</dbReference>
<dbReference type="EC" id="3.1.21.-" evidence="5"/>
<sequence length="416" mass="45777">MSEWISAKLGDFLKIHHGFAFPGESMNDGLTGKPIIVSIGNFNYSGGFRFDSTRIREFRGEYPKEFELSPGDLLVVMTCQTSGGEILGIPGVIPNDGRVYLHNQRIGRVECDEERLSRKFAYYLFLTAEVNRQLFSTASGTKILHTSPTRIEQVECRIPPVREQARIAEVLGVLDEKIAVDARIGKVTQELLSRLFASRVWDYSREGAMPTGFVQGSVQDLCERIGNGGTPKRRNPQYWEGGDIAWYKTGELLDGPLLGSAERITVTGVRESSCSVWPAGTVLVALYASPTVGRLGILDEPAAFNQACSGLIAKSAFGELVLFESIKATRDRLQSLAVGSAQQNISQRVLAQHRIVVPTAEAAASFREVAEPLHRRRIIAAMEARVLAGLRDTILPQLMSGRLRVKDAEKIVEDAT</sequence>
<comment type="similarity">
    <text evidence="1">Belongs to the type-I restriction system S methylase family.</text>
</comment>
<dbReference type="InterPro" id="IPR000055">
    <property type="entry name" value="Restrct_endonuc_typeI_TRD"/>
</dbReference>
<evidence type="ECO:0000313" key="6">
    <source>
        <dbReference type="Proteomes" id="UP001589753"/>
    </source>
</evidence>
<dbReference type="Gene3D" id="3.90.220.20">
    <property type="entry name" value="DNA methylase specificity domains"/>
    <property type="match status" value="2"/>
</dbReference>
<evidence type="ECO:0000256" key="1">
    <source>
        <dbReference type="ARBA" id="ARBA00010923"/>
    </source>
</evidence>
<feature type="domain" description="Type I restriction modification DNA specificity" evidence="4">
    <location>
        <begin position="1"/>
        <end position="181"/>
    </location>
</feature>
<dbReference type="PANTHER" id="PTHR30408">
    <property type="entry name" value="TYPE-1 RESTRICTION ENZYME ECOKI SPECIFICITY PROTEIN"/>
    <property type="match status" value="1"/>
</dbReference>
<dbReference type="GO" id="GO:0004519">
    <property type="term" value="F:endonuclease activity"/>
    <property type="evidence" value="ECO:0007669"/>
    <property type="project" value="UniProtKB-KW"/>
</dbReference>
<gene>
    <name evidence="5" type="ORF">ACFFUA_05470</name>
</gene>
<protein>
    <submittedName>
        <fullName evidence="5">Restriction endonuclease subunit S</fullName>
        <ecNumber evidence="5">3.1.21.-</ecNumber>
    </submittedName>
</protein>
<comment type="caution">
    <text evidence="5">The sequence shown here is derived from an EMBL/GenBank/DDBJ whole genome shotgun (WGS) entry which is preliminary data.</text>
</comment>
<keyword evidence="5" id="KW-0378">Hydrolase</keyword>
<dbReference type="Proteomes" id="UP001589753">
    <property type="component" value="Unassembled WGS sequence"/>
</dbReference>
<feature type="domain" description="Type I restriction modification DNA specificity" evidence="4">
    <location>
        <begin position="214"/>
        <end position="361"/>
    </location>
</feature>
<dbReference type="Pfam" id="PF01420">
    <property type="entry name" value="Methylase_S"/>
    <property type="match status" value="2"/>
</dbReference>
<organism evidence="5 6">
    <name type="scientific">Streptomyces heliomycini</name>
    <dbReference type="NCBI Taxonomy" id="284032"/>
    <lineage>
        <taxon>Bacteria</taxon>
        <taxon>Bacillati</taxon>
        <taxon>Actinomycetota</taxon>
        <taxon>Actinomycetes</taxon>
        <taxon>Kitasatosporales</taxon>
        <taxon>Streptomycetaceae</taxon>
        <taxon>Streptomyces</taxon>
    </lineage>
</organism>
<keyword evidence="6" id="KW-1185">Reference proteome</keyword>